<feature type="non-terminal residue" evidence="2">
    <location>
        <position position="102"/>
    </location>
</feature>
<name>A0AAV2PT10_MEGNR</name>
<feature type="non-terminal residue" evidence="2">
    <location>
        <position position="1"/>
    </location>
</feature>
<keyword evidence="3" id="KW-1185">Reference proteome</keyword>
<evidence type="ECO:0008006" key="4">
    <source>
        <dbReference type="Google" id="ProtNLM"/>
    </source>
</evidence>
<sequence>HYRAHKVALWNWLIPELQAAGAVYPDEESQPWTQTDNNEHFIGPVRPLDPYRFLQTTKEPSTTPLPVLPSPRDEYWAPNVSAAQGSINRNVNDTLVNGGVMA</sequence>
<evidence type="ECO:0000313" key="3">
    <source>
        <dbReference type="Proteomes" id="UP001497623"/>
    </source>
</evidence>
<feature type="signal peptide" evidence="1">
    <location>
        <begin position="1"/>
        <end position="19"/>
    </location>
</feature>
<dbReference type="EMBL" id="CAXKWB010001241">
    <property type="protein sequence ID" value="CAL4063731.1"/>
    <property type="molecule type" value="Genomic_DNA"/>
</dbReference>
<proteinExistence type="predicted"/>
<feature type="chain" id="PRO_5043640502" description="Cryptochrome 1" evidence="1">
    <location>
        <begin position="20"/>
        <end position="102"/>
    </location>
</feature>
<dbReference type="Proteomes" id="UP001497623">
    <property type="component" value="Unassembled WGS sequence"/>
</dbReference>
<protein>
    <recommendedName>
        <fullName evidence="4">Cryptochrome 1</fullName>
    </recommendedName>
</protein>
<organism evidence="2 3">
    <name type="scientific">Meganyctiphanes norvegica</name>
    <name type="common">Northern krill</name>
    <name type="synonym">Thysanopoda norvegica</name>
    <dbReference type="NCBI Taxonomy" id="48144"/>
    <lineage>
        <taxon>Eukaryota</taxon>
        <taxon>Metazoa</taxon>
        <taxon>Ecdysozoa</taxon>
        <taxon>Arthropoda</taxon>
        <taxon>Crustacea</taxon>
        <taxon>Multicrustacea</taxon>
        <taxon>Malacostraca</taxon>
        <taxon>Eumalacostraca</taxon>
        <taxon>Eucarida</taxon>
        <taxon>Euphausiacea</taxon>
        <taxon>Euphausiidae</taxon>
        <taxon>Meganyctiphanes</taxon>
    </lineage>
</organism>
<evidence type="ECO:0000313" key="2">
    <source>
        <dbReference type="EMBL" id="CAL4063731.1"/>
    </source>
</evidence>
<dbReference type="AlphaFoldDB" id="A0AAV2PT10"/>
<evidence type="ECO:0000256" key="1">
    <source>
        <dbReference type="SAM" id="SignalP"/>
    </source>
</evidence>
<comment type="caution">
    <text evidence="2">The sequence shown here is derived from an EMBL/GenBank/DDBJ whole genome shotgun (WGS) entry which is preliminary data.</text>
</comment>
<gene>
    <name evidence="2" type="ORF">MNOR_LOCUS3586</name>
</gene>
<keyword evidence="1" id="KW-0732">Signal</keyword>
<reference evidence="2 3" key="1">
    <citation type="submission" date="2024-05" db="EMBL/GenBank/DDBJ databases">
        <authorList>
            <person name="Wallberg A."/>
        </authorList>
    </citation>
    <scope>NUCLEOTIDE SEQUENCE [LARGE SCALE GENOMIC DNA]</scope>
</reference>
<accession>A0AAV2PT10</accession>